<gene>
    <name evidence="1" type="ORF">BOX37_23845</name>
</gene>
<accession>A0A1J0VWM3</accession>
<reference evidence="1" key="1">
    <citation type="submission" date="2016-11" db="EMBL/GenBank/DDBJ databases">
        <authorList>
            <person name="Jaros S."/>
            <person name="Januszkiewicz K."/>
            <person name="Wedrychowicz H."/>
        </authorList>
    </citation>
    <scope>NUCLEOTIDE SEQUENCE [LARGE SCALE GENOMIC DNA]</scope>
    <source>
        <strain evidence="1">Y48</strain>
    </source>
</reference>
<name>A0A1J0VWM3_9NOCA</name>
<proteinExistence type="predicted"/>
<dbReference type="Proteomes" id="UP000183810">
    <property type="component" value="Chromosome"/>
</dbReference>
<evidence type="ECO:0000313" key="1">
    <source>
        <dbReference type="EMBL" id="APE36459.1"/>
    </source>
</evidence>
<evidence type="ECO:0000313" key="2">
    <source>
        <dbReference type="Proteomes" id="UP000183810"/>
    </source>
</evidence>
<dbReference type="EMBL" id="CP018082">
    <property type="protein sequence ID" value="APE36459.1"/>
    <property type="molecule type" value="Genomic_DNA"/>
</dbReference>
<dbReference type="AlphaFoldDB" id="A0A1J0VWM3"/>
<protein>
    <submittedName>
        <fullName evidence="1">Uncharacterized protein</fullName>
    </submittedName>
</protein>
<sequence>MLSKVVVVLVRWVLHLLCGDQGRVIAGDNLVNWCCAYPVHAAAARERLRGGAAQGKVVLTLT</sequence>
<keyword evidence="2" id="KW-1185">Reference proteome</keyword>
<organism evidence="1 2">
    <name type="scientific">Nocardia mangyaensis</name>
    <dbReference type="NCBI Taxonomy" id="2213200"/>
    <lineage>
        <taxon>Bacteria</taxon>
        <taxon>Bacillati</taxon>
        <taxon>Actinomycetota</taxon>
        <taxon>Actinomycetes</taxon>
        <taxon>Mycobacteriales</taxon>
        <taxon>Nocardiaceae</taxon>
        <taxon>Nocardia</taxon>
    </lineage>
</organism>
<dbReference type="KEGG" id="nsl:BOX37_23845"/>